<evidence type="ECO:0000313" key="2">
    <source>
        <dbReference type="Proteomes" id="UP000652153"/>
    </source>
</evidence>
<reference evidence="2" key="1">
    <citation type="journal article" date="2019" name="Int. J. Syst. Evol. Microbiol.">
        <title>The Global Catalogue of Microorganisms (GCM) 10K type strain sequencing project: providing services to taxonomists for standard genome sequencing and annotation.</title>
        <authorList>
            <consortium name="The Broad Institute Genomics Platform"/>
            <consortium name="The Broad Institute Genome Sequencing Center for Infectious Disease"/>
            <person name="Wu L."/>
            <person name="Ma J."/>
        </authorList>
    </citation>
    <scope>NUCLEOTIDE SEQUENCE [LARGE SCALE GENOMIC DNA]</scope>
    <source>
        <strain evidence="2">CGMCC 1.12770</strain>
    </source>
</reference>
<protein>
    <submittedName>
        <fullName evidence="1">Uncharacterized protein</fullName>
    </submittedName>
</protein>
<sequence length="61" mass="7150">MFQAVAKGDLAWSEQDLLNSMKYYRLNSNPGEITHELYLRINNTNKSPEQAARLIQEYFDL</sequence>
<dbReference type="Proteomes" id="UP000652153">
    <property type="component" value="Unassembled WGS sequence"/>
</dbReference>
<evidence type="ECO:0000313" key="1">
    <source>
        <dbReference type="EMBL" id="GGH41608.1"/>
    </source>
</evidence>
<gene>
    <name evidence="1" type="ORF">GCM10008014_01210</name>
</gene>
<dbReference type="RefSeq" id="WP_229729595.1">
    <property type="nucleotide sequence ID" value="NZ_BMFU01000001.1"/>
</dbReference>
<comment type="caution">
    <text evidence="1">The sequence shown here is derived from an EMBL/GenBank/DDBJ whole genome shotgun (WGS) entry which is preliminary data.</text>
</comment>
<keyword evidence="2" id="KW-1185">Reference proteome</keyword>
<dbReference type="EMBL" id="BMFU01000001">
    <property type="protein sequence ID" value="GGH41608.1"/>
    <property type="molecule type" value="Genomic_DNA"/>
</dbReference>
<name>A0ABQ1YWN1_9BACL</name>
<accession>A0ABQ1YWN1</accession>
<proteinExistence type="predicted"/>
<organism evidence="1 2">
    <name type="scientific">Paenibacillus silvae</name>
    <dbReference type="NCBI Taxonomy" id="1325358"/>
    <lineage>
        <taxon>Bacteria</taxon>
        <taxon>Bacillati</taxon>
        <taxon>Bacillota</taxon>
        <taxon>Bacilli</taxon>
        <taxon>Bacillales</taxon>
        <taxon>Paenibacillaceae</taxon>
        <taxon>Paenibacillus</taxon>
    </lineage>
</organism>